<gene>
    <name evidence="1" type="ORF">CEXT_190341</name>
</gene>
<dbReference type="AlphaFoldDB" id="A0AAV4PQB2"/>
<organism evidence="1 2">
    <name type="scientific">Caerostris extrusa</name>
    <name type="common">Bark spider</name>
    <name type="synonym">Caerostris bankana</name>
    <dbReference type="NCBI Taxonomy" id="172846"/>
    <lineage>
        <taxon>Eukaryota</taxon>
        <taxon>Metazoa</taxon>
        <taxon>Ecdysozoa</taxon>
        <taxon>Arthropoda</taxon>
        <taxon>Chelicerata</taxon>
        <taxon>Arachnida</taxon>
        <taxon>Araneae</taxon>
        <taxon>Araneomorphae</taxon>
        <taxon>Entelegynae</taxon>
        <taxon>Araneoidea</taxon>
        <taxon>Araneidae</taxon>
        <taxon>Caerostris</taxon>
    </lineage>
</organism>
<sequence length="73" mass="8334">MGCFGRDIFCSSFKFRPSGTSRCLEVNDSFNYWILSAKLRFINIEIRFGEGGEVEKANPKIPLITQDIISKLQ</sequence>
<reference evidence="1 2" key="1">
    <citation type="submission" date="2021-06" db="EMBL/GenBank/DDBJ databases">
        <title>Caerostris extrusa draft genome.</title>
        <authorList>
            <person name="Kono N."/>
            <person name="Arakawa K."/>
        </authorList>
    </citation>
    <scope>NUCLEOTIDE SEQUENCE [LARGE SCALE GENOMIC DNA]</scope>
</reference>
<evidence type="ECO:0000313" key="1">
    <source>
        <dbReference type="EMBL" id="GIX98024.1"/>
    </source>
</evidence>
<comment type="caution">
    <text evidence="1">The sequence shown here is derived from an EMBL/GenBank/DDBJ whole genome shotgun (WGS) entry which is preliminary data.</text>
</comment>
<accession>A0AAV4PQB2</accession>
<evidence type="ECO:0000313" key="2">
    <source>
        <dbReference type="Proteomes" id="UP001054945"/>
    </source>
</evidence>
<proteinExistence type="predicted"/>
<dbReference type="Proteomes" id="UP001054945">
    <property type="component" value="Unassembled WGS sequence"/>
</dbReference>
<name>A0AAV4PQB2_CAEEX</name>
<protein>
    <submittedName>
        <fullName evidence="1">Uncharacterized protein</fullName>
    </submittedName>
</protein>
<keyword evidence="2" id="KW-1185">Reference proteome</keyword>
<dbReference type="EMBL" id="BPLR01004849">
    <property type="protein sequence ID" value="GIX98024.1"/>
    <property type="molecule type" value="Genomic_DNA"/>
</dbReference>